<protein>
    <submittedName>
        <fullName evidence="2">Putative glycoprotein B</fullName>
    </submittedName>
</protein>
<sequence>MIIIIYFLILMNTIIASKPYICLDDDSIKLYKFGVHNYDCKLKIKGYTAIGSLWDITNIEVDSVLFRVLKFECKYKNKFNMINILFDTKININFDDISNTIEYNGIENNFVYIQELDQNIKLYTQKIIGCTSDYGYGYYISKIDLLCALTNNDVSKAIYINECRGKNNKLNNKISNALENIILDINRSTNIKNNCIRIGSNNYYMQYCWDSKSLNQTFDNKQYLTNDYNNLYIYPYTLLNNIITFEIYPENNELYYNAHKYKYYKYNQFLRLYNDNILKYLITYPIDRYTINKNKTQLSYIWFNAITNLNKRHKRDIIDNIFDGEIQFIKDTKFDENNKLSNTICNELIIMNNMLNGICNSNVYYCLTYILKRQNFKANIINNILQIKECRIVDSFDLKLIEHNICYIFPFISYTINNISNIGFINLATNEIMAESIITNDCPYNRYIEIDNEIYYITINGLTKSNINITYITDYKNISIEKKNFDIIDDFNNLREKLSFPKFKDIYHTSIDFINYEIASYSAYTKYNNRIALDISSPFSTLSNYIRNSIIKICIIIFSIIILIIIIKIIIKTLFKYISSSNKPRDIEMINLNQK</sequence>
<keyword evidence="3" id="KW-1185">Reference proteome</keyword>
<accession>W6JIZ4</accession>
<keyword evidence="1" id="KW-0472">Membrane</keyword>
<evidence type="ECO:0000256" key="1">
    <source>
        <dbReference type="SAM" id="Phobius"/>
    </source>
</evidence>
<organism evidence="2 3">
    <name type="scientific">Alphaentomopoxvirus acuprea</name>
    <dbReference type="NCBI Taxonomy" id="62099"/>
    <lineage>
        <taxon>Viruses</taxon>
        <taxon>Varidnaviria</taxon>
        <taxon>Bamfordvirae</taxon>
        <taxon>Nucleocytoviricota</taxon>
        <taxon>Pokkesviricetes</taxon>
        <taxon>Chitovirales</taxon>
        <taxon>Poxviridae</taxon>
        <taxon>Entomopoxvirinae</taxon>
        <taxon>Alphaentomopoxvirus</taxon>
    </lineage>
</organism>
<name>W6JIZ4_9POXV</name>
<dbReference type="KEGG" id="vg:18263652"/>
<evidence type="ECO:0000313" key="2">
    <source>
        <dbReference type="EMBL" id="BAO49583.1"/>
    </source>
</evidence>
<dbReference type="EMBL" id="AP013055">
    <property type="protein sequence ID" value="BAO49583.1"/>
    <property type="molecule type" value="Genomic_DNA"/>
</dbReference>
<keyword evidence="1" id="KW-0812">Transmembrane</keyword>
<dbReference type="RefSeq" id="YP_009001696.1">
    <property type="nucleotide sequence ID" value="NC_023426.1"/>
</dbReference>
<keyword evidence="1" id="KW-1133">Transmembrane helix</keyword>
<dbReference type="OrthoDB" id="9074at10239"/>
<proteinExistence type="predicted"/>
<dbReference type="Proteomes" id="UP000174145">
    <property type="component" value="Segment"/>
</dbReference>
<reference evidence="2 3" key="1">
    <citation type="journal article" date="2014" name="Virology">
        <title>The complete genome sequence of the Alphaentomopoxvirus Anomala cuprea entomopoxvirus, including its terminal hairpin loop sequences, suggests a potentially unique mode of apoptosis inhibition and mode of DNA replication.</title>
        <authorList>
            <person name="Mitsuhashi W."/>
            <person name="Miyamoto K."/>
            <person name="Wada S."/>
        </authorList>
    </citation>
    <scope>NUCLEOTIDE SEQUENCE [LARGE SCALE GENOMIC DNA]</scope>
    <source>
        <strain evidence="2">CV6M</strain>
    </source>
</reference>
<evidence type="ECO:0000313" key="3">
    <source>
        <dbReference type="Proteomes" id="UP000174145"/>
    </source>
</evidence>
<dbReference type="GeneID" id="18263652"/>
<feature type="transmembrane region" description="Helical" evidence="1">
    <location>
        <begin position="550"/>
        <end position="571"/>
    </location>
</feature>